<keyword evidence="1" id="KW-0732">Signal</keyword>
<feature type="signal peptide" evidence="1">
    <location>
        <begin position="1"/>
        <end position="17"/>
    </location>
</feature>
<keyword evidence="3" id="KW-1185">Reference proteome</keyword>
<sequence>MLFQPVAVCLLVSVASAQTVYIIRHGEKPDDDDVTGLSAAGVQRSKCLRTVFGASSGYNIGYILAQTPKSSGKRNRPYLTVEPVSKDLGLTVDTSCDRDDFDCVVDTVAVYGAKASGQNILICWEHNALTAIVSNLGTKNAPYYPDDLFNIIWTDPKPYSTITATTSENCPGLDDWEYKGH</sequence>
<proteinExistence type="predicted"/>
<evidence type="ECO:0000256" key="1">
    <source>
        <dbReference type="SAM" id="SignalP"/>
    </source>
</evidence>
<accession>A0A9P7YYL9</accession>
<dbReference type="OrthoDB" id="425925at2759"/>
<dbReference type="EMBL" id="MU254110">
    <property type="protein sequence ID" value="KAG9242125.1"/>
    <property type="molecule type" value="Genomic_DNA"/>
</dbReference>
<name>A0A9P7YYL9_9HELO</name>
<feature type="chain" id="PRO_5040456998" evidence="1">
    <location>
        <begin position="18"/>
        <end position="181"/>
    </location>
</feature>
<reference evidence="2" key="1">
    <citation type="journal article" date="2021" name="IMA Fungus">
        <title>Genomic characterization of three marine fungi, including Emericellopsis atlantica sp. nov. with signatures of a generalist lifestyle and marine biomass degradation.</title>
        <authorList>
            <person name="Hagestad O.C."/>
            <person name="Hou L."/>
            <person name="Andersen J.H."/>
            <person name="Hansen E.H."/>
            <person name="Altermark B."/>
            <person name="Li C."/>
            <person name="Kuhnert E."/>
            <person name="Cox R.J."/>
            <person name="Crous P.W."/>
            <person name="Spatafora J.W."/>
            <person name="Lail K."/>
            <person name="Amirebrahimi M."/>
            <person name="Lipzen A."/>
            <person name="Pangilinan J."/>
            <person name="Andreopoulos W."/>
            <person name="Hayes R.D."/>
            <person name="Ng V."/>
            <person name="Grigoriev I.V."/>
            <person name="Jackson S.A."/>
            <person name="Sutton T.D.S."/>
            <person name="Dobson A.D.W."/>
            <person name="Rama T."/>
        </authorList>
    </citation>
    <scope>NUCLEOTIDE SEQUENCE</scope>
    <source>
        <strain evidence="2">TRa3180A</strain>
    </source>
</reference>
<protein>
    <submittedName>
        <fullName evidence="2">Phosphoglycerate mutase family protein</fullName>
    </submittedName>
</protein>
<evidence type="ECO:0000313" key="3">
    <source>
        <dbReference type="Proteomes" id="UP000887226"/>
    </source>
</evidence>
<gene>
    <name evidence="2" type="ORF">BJ878DRAFT_426609</name>
</gene>
<organism evidence="2 3">
    <name type="scientific">Calycina marina</name>
    <dbReference type="NCBI Taxonomy" id="1763456"/>
    <lineage>
        <taxon>Eukaryota</taxon>
        <taxon>Fungi</taxon>
        <taxon>Dikarya</taxon>
        <taxon>Ascomycota</taxon>
        <taxon>Pezizomycotina</taxon>
        <taxon>Leotiomycetes</taxon>
        <taxon>Helotiales</taxon>
        <taxon>Pezizellaceae</taxon>
        <taxon>Calycina</taxon>
    </lineage>
</organism>
<dbReference type="AlphaFoldDB" id="A0A9P7YYL9"/>
<evidence type="ECO:0000313" key="2">
    <source>
        <dbReference type="EMBL" id="KAG9242125.1"/>
    </source>
</evidence>
<dbReference type="Proteomes" id="UP000887226">
    <property type="component" value="Unassembled WGS sequence"/>
</dbReference>
<comment type="caution">
    <text evidence="2">The sequence shown here is derived from an EMBL/GenBank/DDBJ whole genome shotgun (WGS) entry which is preliminary data.</text>
</comment>